<feature type="transmembrane region" description="Helical" evidence="1">
    <location>
        <begin position="21"/>
        <end position="40"/>
    </location>
</feature>
<dbReference type="SUPFAM" id="SSF53300">
    <property type="entry name" value="vWA-like"/>
    <property type="match status" value="1"/>
</dbReference>
<evidence type="ECO:0000313" key="3">
    <source>
        <dbReference type="EMBL" id="OOE38879.1"/>
    </source>
</evidence>
<evidence type="ECO:0000259" key="2">
    <source>
        <dbReference type="PROSITE" id="PS50234"/>
    </source>
</evidence>
<keyword evidence="1" id="KW-0472">Membrane</keyword>
<keyword evidence="4" id="KW-1185">Reference proteome</keyword>
<dbReference type="AlphaFoldDB" id="A0AB36JV41"/>
<dbReference type="PROSITE" id="PS50234">
    <property type="entry name" value="VWFA"/>
    <property type="match status" value="1"/>
</dbReference>
<accession>A0AB36JV41</accession>
<dbReference type="Gene3D" id="3.40.50.410">
    <property type="entry name" value="von Willebrand factor, type A domain"/>
    <property type="match status" value="1"/>
</dbReference>
<name>A0AB36JV41_9GAMM</name>
<gene>
    <name evidence="3" type="ORF">BZG00_11860</name>
</gene>
<dbReference type="Proteomes" id="UP000189021">
    <property type="component" value="Unassembled WGS sequence"/>
</dbReference>
<proteinExistence type="predicted"/>
<dbReference type="RefSeq" id="WP_077600156.1">
    <property type="nucleotide sequence ID" value="NZ_CP040021.1"/>
</dbReference>
<sequence length="437" mass="48882">MRSQQGFAHSAPGYYRQQQGHAAILFALFIPILFGIFTLGTDGARAVQDKARLEEAVEVATLAIAGQNADDINVQRETAKAYIAYYFPQARIIDNELQITKISCDINPSCDETDPNQQPFFEYQLRANLEQPSWFPGNEAIIGFDDDYGVAGQSVARKYQSEAVDVVLVSDFSASMYNNWTGGSQQKYQDLKDIIAEVADEIKKYNSFFSEVENRIAFVGYDFYSSHWFNSRRKFVRHLKFSSYSNYGPNESLPGSRPNDIDYSGTVDDVFFMNSSAHEALDEWEVTNVSYFYDLPLTSNVEGFKSNVSQFSVPASGGSGTSSYAGIIRGAQILKEGTNPRRLLLVLSDGEDSYRTVTQRLIDEGLCSTIYDELNESKDGVSIKARMVVVGFDYDVFEHPELKNCVGGENIYQAQDRAAIKNKILELISEEIGHLAP</sequence>
<organism evidence="3 4">
    <name type="scientific">Salinivibrio kushneri</name>
    <dbReference type="NCBI Taxonomy" id="1908198"/>
    <lineage>
        <taxon>Bacteria</taxon>
        <taxon>Pseudomonadati</taxon>
        <taxon>Pseudomonadota</taxon>
        <taxon>Gammaproteobacteria</taxon>
        <taxon>Vibrionales</taxon>
        <taxon>Vibrionaceae</taxon>
        <taxon>Salinivibrio</taxon>
    </lineage>
</organism>
<reference evidence="3 4" key="1">
    <citation type="journal article" date="2017" name="Genome Announc.">
        <title>Draft Genome Sequences of Salinivibrio proteolyticus, Salinivibrio sharmensis, Salinivibrio siamensis, Salinivibrio costicola subsp. alcaliphilus, Salinivibrio costicola subsp. vallismortis, and 29 New Isolates Belonging to the Genus Salinivibrio.</title>
        <authorList>
            <person name="Lopez-Hermoso C."/>
            <person name="de la Haba R.R."/>
            <person name="Sanchez-Porro C."/>
            <person name="Bayliss S.C."/>
            <person name="Feil E.J."/>
            <person name="Ventosa A."/>
        </authorList>
    </citation>
    <scope>NUCLEOTIDE SEQUENCE [LARGE SCALE GENOMIC DNA]</scope>
    <source>
        <strain evidence="3 4">AL184</strain>
    </source>
</reference>
<dbReference type="InterPro" id="IPR002035">
    <property type="entry name" value="VWF_A"/>
</dbReference>
<evidence type="ECO:0000256" key="1">
    <source>
        <dbReference type="SAM" id="Phobius"/>
    </source>
</evidence>
<feature type="domain" description="VWFA" evidence="2">
    <location>
        <begin position="165"/>
        <end position="428"/>
    </location>
</feature>
<protein>
    <recommendedName>
        <fullName evidence="2">VWFA domain-containing protein</fullName>
    </recommendedName>
</protein>
<keyword evidence="1" id="KW-1133">Transmembrane helix</keyword>
<keyword evidence="1" id="KW-0812">Transmembrane</keyword>
<comment type="caution">
    <text evidence="3">The sequence shown here is derived from an EMBL/GenBank/DDBJ whole genome shotgun (WGS) entry which is preliminary data.</text>
</comment>
<dbReference type="EMBL" id="MUEK01000012">
    <property type="protein sequence ID" value="OOE38879.1"/>
    <property type="molecule type" value="Genomic_DNA"/>
</dbReference>
<evidence type="ECO:0000313" key="4">
    <source>
        <dbReference type="Proteomes" id="UP000189021"/>
    </source>
</evidence>
<dbReference type="InterPro" id="IPR036465">
    <property type="entry name" value="vWFA_dom_sf"/>
</dbReference>